<organism evidence="4">
    <name type="scientific">Daucus carota subsp. sativus</name>
    <name type="common">Carrot</name>
    <dbReference type="NCBI Taxonomy" id="79200"/>
    <lineage>
        <taxon>Eukaryota</taxon>
        <taxon>Viridiplantae</taxon>
        <taxon>Streptophyta</taxon>
        <taxon>Embryophyta</taxon>
        <taxon>Tracheophyta</taxon>
        <taxon>Spermatophyta</taxon>
        <taxon>Magnoliopsida</taxon>
        <taxon>eudicotyledons</taxon>
        <taxon>Gunneridae</taxon>
        <taxon>Pentapetalae</taxon>
        <taxon>asterids</taxon>
        <taxon>campanulids</taxon>
        <taxon>Apiales</taxon>
        <taxon>Apiaceae</taxon>
        <taxon>Apioideae</taxon>
        <taxon>Scandiceae</taxon>
        <taxon>Daucinae</taxon>
        <taxon>Daucus</taxon>
        <taxon>Daucus sect. Daucus</taxon>
    </lineage>
</organism>
<sequence>MAIGAIGAIGAAGAIGTGTKIKVSKAIGWNRANGSAGKGTKNSPDTTNRTSLAEEHPRVQGSINKNKTQDDEHHLQGFSTLPQGHFSAENPKEAATEACKFWFLLDYDIVEAFKKGNYRLAPMAWARINYLTKVIDPKLLQEGLKGDEESLWEIHRKLLNEGWWDRAQNLKVRGVDSEHQDSHDNALRSFLLANESLIHTNTRKLALNGDQEGIRMALNQIHYNSIRASRQNSETQFQSEVHNRSPKAEQWNIIRSFMESLAHFIEPSVLQDALSGDEKALSLALGQIHYHSLEETAHPDEVSHPFKDALLKNPVQHSTTTHLTGAQRHAIPLKNKLIGKSHPRKKAEHSVFFSGIQDDAHPKDLWQFFKRAGKIKDIILPSKKDKYGNRFGFLIMENEGEVQALISKLMGKNFGAKKLYLARAKGKVVKAASPSGHLGRSGGRPGKHKSNPPHCYSPPSTTGFKEQPQKNTPTEKDHSSLKEPSTKSFIIEETNDCTQQDTNFQEGKEVSIPPSEEMLKVAQTSVFLRTAKNETVQSVTMIAEGLGARNLQIKGITGTTFIAYFANKEDLECLDRDFLEIGFMEVRNITVEDMLPARKTWVEVRGLPLTGWTETNFKTILEDLGSILHYSKIYDEEGFYQHPKFFLETSHMEELKIHKNILLMGKKWRVRILEVQGDNIQVNDILSPASSDFVPSQKFQNRKQFNNSPITLVTIGNDQPETTLDANAIEEQEVNSQPHAVAKQDNGSNHFNGETVAEPGKVVIVIEQSGEDETLAAKGSSPTNLEASTQSSVNPTTPRTTQDLDQSRKEYMIDSQSCHKEPDVFIHSSISNWKPRDDQHSSSNLCSIQENDIIHEATESSEEDDHSQDELSQDCIREMENLRSSMEHLWENPEKDSVKINVFCLMVQQPSAIGNIKSIGALMRDEHGGKVWGAMGPFNNSTEEQAIMAGIQSACIYAQKNNLQLTHIETSHYDVFDLIRLQEHVVIPDDQLEGIRLFNTVHANHFVEGVTDRHISWVPDHMNSPARCMAEYALENLSDYVETPGPHVVGNLQFYLDRDMGMVIANPEIELLPNMGHGEVIDGSPPPSNKRKCWECYYDLPCYEYPPFSASGRDLVAADGSSLRATKTRAYGGESSVVVLHEQSSNYSLAQSAKGKGKSYDDLAFFVNGSLSKRAIDILDSGALLEFSDVFGSHVLDLEAHIANGLFAKDVLHHACMDTLGIISCMLKKPVDKGANIHELEDLPLMSVEKVMTAMDFEKDQLSGDGPSDK</sequence>
<dbReference type="Proteomes" id="UP000077755">
    <property type="component" value="Chromosome 1"/>
</dbReference>
<reference evidence="5" key="2">
    <citation type="submission" date="2022-03" db="EMBL/GenBank/DDBJ databases">
        <title>Draft title - Genomic analysis of global carrot germplasm unveils the trajectory of domestication and the origin of high carotenoid orange carrot.</title>
        <authorList>
            <person name="Iorizzo M."/>
            <person name="Ellison S."/>
            <person name="Senalik D."/>
            <person name="Macko-Podgorni A."/>
            <person name="Grzebelus D."/>
            <person name="Bostan H."/>
            <person name="Rolling W."/>
            <person name="Curaba J."/>
            <person name="Simon P."/>
        </authorList>
    </citation>
    <scope>NUCLEOTIDE SEQUENCE</scope>
    <source>
        <tissue evidence="5">Leaf</tissue>
    </source>
</reference>
<accession>A0A166G148</accession>
<dbReference type="InterPro" id="IPR035979">
    <property type="entry name" value="RBD_domain_sf"/>
</dbReference>
<dbReference type="Pfam" id="PF00076">
    <property type="entry name" value="RRM_1"/>
    <property type="match status" value="1"/>
</dbReference>
<dbReference type="SUPFAM" id="SSF54928">
    <property type="entry name" value="RNA-binding domain, RBD"/>
    <property type="match status" value="1"/>
</dbReference>
<dbReference type="Gene3D" id="3.30.70.330">
    <property type="match status" value="1"/>
</dbReference>
<keyword evidence="1" id="KW-0694">RNA-binding</keyword>
<keyword evidence="6" id="KW-1185">Reference proteome</keyword>
<feature type="compositionally biased region" description="Polar residues" evidence="2">
    <location>
        <begin position="40"/>
        <end position="51"/>
    </location>
</feature>
<dbReference type="GO" id="GO:0003723">
    <property type="term" value="F:RNA binding"/>
    <property type="evidence" value="ECO:0007669"/>
    <property type="project" value="UniProtKB-UniRule"/>
</dbReference>
<protein>
    <recommendedName>
        <fullName evidence="3">RRM domain-containing protein</fullName>
    </recommendedName>
</protein>
<feature type="compositionally biased region" description="Polar residues" evidence="2">
    <location>
        <begin position="780"/>
        <end position="804"/>
    </location>
</feature>
<dbReference type="Gramene" id="KZN08425">
    <property type="protein sequence ID" value="KZN08425"/>
    <property type="gene ID" value="DCAR_000971"/>
</dbReference>
<dbReference type="SMART" id="SM00360">
    <property type="entry name" value="RRM"/>
    <property type="match status" value="1"/>
</dbReference>
<feature type="compositionally biased region" description="Polar residues" evidence="2">
    <location>
        <begin position="458"/>
        <end position="472"/>
    </location>
</feature>
<feature type="compositionally biased region" description="Basic and acidic residues" evidence="2">
    <location>
        <begin position="473"/>
        <end position="485"/>
    </location>
</feature>
<dbReference type="CDD" id="cd00590">
    <property type="entry name" value="RRM_SF"/>
    <property type="match status" value="1"/>
</dbReference>
<feature type="region of interest" description="Disordered" evidence="2">
    <location>
        <begin position="773"/>
        <end position="805"/>
    </location>
</feature>
<evidence type="ECO:0000313" key="6">
    <source>
        <dbReference type="Proteomes" id="UP000077755"/>
    </source>
</evidence>
<evidence type="ECO:0000313" key="4">
    <source>
        <dbReference type="EMBL" id="KZN08425.1"/>
    </source>
</evidence>
<dbReference type="EMBL" id="CP093343">
    <property type="protein sequence ID" value="WOG81778.1"/>
    <property type="molecule type" value="Genomic_DNA"/>
</dbReference>
<feature type="region of interest" description="Disordered" evidence="2">
    <location>
        <begin position="734"/>
        <end position="756"/>
    </location>
</feature>
<reference evidence="4" key="1">
    <citation type="journal article" date="2016" name="Nat. Genet.">
        <title>A high-quality carrot genome assembly provides new insights into carotenoid accumulation and asterid genome evolution.</title>
        <authorList>
            <person name="Iorizzo M."/>
            <person name="Ellison S."/>
            <person name="Senalik D."/>
            <person name="Zeng P."/>
            <person name="Satapoomin P."/>
            <person name="Huang J."/>
            <person name="Bowman M."/>
            <person name="Iovene M."/>
            <person name="Sanseverino W."/>
            <person name="Cavagnaro P."/>
            <person name="Yildiz M."/>
            <person name="Macko-Podgorni A."/>
            <person name="Moranska E."/>
            <person name="Grzebelus E."/>
            <person name="Grzebelus D."/>
            <person name="Ashrafi H."/>
            <person name="Zheng Z."/>
            <person name="Cheng S."/>
            <person name="Spooner D."/>
            <person name="Van Deynze A."/>
            <person name="Simon P."/>
        </authorList>
    </citation>
    <scope>NUCLEOTIDE SEQUENCE [LARGE SCALE GENOMIC DNA]</scope>
    <source>
        <tissue evidence="4">Leaf</tissue>
    </source>
</reference>
<evidence type="ECO:0000313" key="5">
    <source>
        <dbReference type="EMBL" id="WOG81778.1"/>
    </source>
</evidence>
<feature type="region of interest" description="Disordered" evidence="2">
    <location>
        <begin position="32"/>
        <end position="89"/>
    </location>
</feature>
<dbReference type="AlphaFoldDB" id="A0A166G148"/>
<dbReference type="InterPro" id="IPR012677">
    <property type="entry name" value="Nucleotide-bd_a/b_plait_sf"/>
</dbReference>
<proteinExistence type="predicted"/>
<dbReference type="PROSITE" id="PS50102">
    <property type="entry name" value="RRM"/>
    <property type="match status" value="1"/>
</dbReference>
<dbReference type="EMBL" id="LNRQ01000001">
    <property type="protein sequence ID" value="KZN08425.1"/>
    <property type="molecule type" value="Genomic_DNA"/>
</dbReference>
<name>A0A166G148_DAUCS</name>
<dbReference type="InterPro" id="IPR000504">
    <property type="entry name" value="RRM_dom"/>
</dbReference>
<evidence type="ECO:0000256" key="2">
    <source>
        <dbReference type="SAM" id="MobiDB-lite"/>
    </source>
</evidence>
<evidence type="ECO:0000256" key="1">
    <source>
        <dbReference type="PROSITE-ProRule" id="PRU00176"/>
    </source>
</evidence>
<gene>
    <name evidence="4" type="ORF">DCAR_000971</name>
    <name evidence="5" type="ORF">DCAR_0100929</name>
</gene>
<evidence type="ECO:0000259" key="3">
    <source>
        <dbReference type="PROSITE" id="PS50102"/>
    </source>
</evidence>
<feature type="region of interest" description="Disordered" evidence="2">
    <location>
        <begin position="431"/>
        <end position="485"/>
    </location>
</feature>
<feature type="domain" description="RRM" evidence="3">
    <location>
        <begin position="349"/>
        <end position="426"/>
    </location>
</feature>